<dbReference type="EMBL" id="KQ947427">
    <property type="protein sequence ID" value="KUJ11147.1"/>
    <property type="molecule type" value="Genomic_DNA"/>
</dbReference>
<dbReference type="KEGG" id="psco:LY89DRAFT_786793"/>
<proteinExistence type="predicted"/>
<accession>A0A194WU61</accession>
<keyword evidence="2" id="KW-1185">Reference proteome</keyword>
<evidence type="ECO:0000313" key="1">
    <source>
        <dbReference type="EMBL" id="KUJ11147.1"/>
    </source>
</evidence>
<dbReference type="GeneID" id="28832746"/>
<dbReference type="Proteomes" id="UP000070700">
    <property type="component" value="Unassembled WGS sequence"/>
</dbReference>
<dbReference type="OrthoDB" id="10559289at2759"/>
<gene>
    <name evidence="1" type="ORF">LY89DRAFT_786793</name>
</gene>
<dbReference type="InParanoid" id="A0A194WU61"/>
<protein>
    <submittedName>
        <fullName evidence="1">Uncharacterized protein</fullName>
    </submittedName>
</protein>
<name>A0A194WU61_MOLSC</name>
<dbReference type="AlphaFoldDB" id="A0A194WU61"/>
<organism evidence="1 2">
    <name type="scientific">Mollisia scopiformis</name>
    <name type="common">Conifer needle endophyte fungus</name>
    <name type="synonym">Phialocephala scopiformis</name>
    <dbReference type="NCBI Taxonomy" id="149040"/>
    <lineage>
        <taxon>Eukaryota</taxon>
        <taxon>Fungi</taxon>
        <taxon>Dikarya</taxon>
        <taxon>Ascomycota</taxon>
        <taxon>Pezizomycotina</taxon>
        <taxon>Leotiomycetes</taxon>
        <taxon>Helotiales</taxon>
        <taxon>Mollisiaceae</taxon>
        <taxon>Mollisia</taxon>
    </lineage>
</organism>
<sequence length="168" mass="19328">MQLRTGGLGGQLMGTSCSMYGKGKGKGGAKVQNLAFEVDYASNLKPLAVIKREDYFWNRLSCRYPDKMRFSKLPAVKSISFLMLDWYEVVTFCLDDVGLLEPEQWCFSLDADSDIFKAAMGSKWRNVTWKVTIAKDGNRSLCELLMNWNPDGWTWRYWQRLQHEAVFG</sequence>
<evidence type="ECO:0000313" key="2">
    <source>
        <dbReference type="Proteomes" id="UP000070700"/>
    </source>
</evidence>
<dbReference type="RefSeq" id="XP_018065502.1">
    <property type="nucleotide sequence ID" value="XM_018223020.1"/>
</dbReference>
<reference evidence="1 2" key="1">
    <citation type="submission" date="2015-10" db="EMBL/GenBank/DDBJ databases">
        <title>Full genome of DAOMC 229536 Phialocephala scopiformis, a fungal endophyte of spruce producing the potent anti-insectan compound rugulosin.</title>
        <authorList>
            <consortium name="DOE Joint Genome Institute"/>
            <person name="Walker A.K."/>
            <person name="Frasz S.L."/>
            <person name="Seifert K.A."/>
            <person name="Miller J.D."/>
            <person name="Mondo S.J."/>
            <person name="Labutti K."/>
            <person name="Lipzen A."/>
            <person name="Dockter R."/>
            <person name="Kennedy M."/>
            <person name="Grigoriev I.V."/>
            <person name="Spatafora J.W."/>
        </authorList>
    </citation>
    <scope>NUCLEOTIDE SEQUENCE [LARGE SCALE GENOMIC DNA]</scope>
    <source>
        <strain evidence="1 2">CBS 120377</strain>
    </source>
</reference>
<dbReference type="PROSITE" id="PS51257">
    <property type="entry name" value="PROKAR_LIPOPROTEIN"/>
    <property type="match status" value="1"/>
</dbReference>